<evidence type="ECO:0000256" key="8">
    <source>
        <dbReference type="ARBA" id="ARBA00023170"/>
    </source>
</evidence>
<evidence type="ECO:0000256" key="10">
    <source>
        <dbReference type="SAM" id="MobiDB-lite"/>
    </source>
</evidence>
<dbReference type="KEGG" id="hazt:108667993"/>
<accession>A0A8B7NAI3</accession>
<keyword evidence="13" id="KW-1185">Reference proteome</keyword>
<dbReference type="PROSITE" id="PS50262">
    <property type="entry name" value="G_PROTEIN_RECEP_F1_2"/>
    <property type="match status" value="1"/>
</dbReference>
<keyword evidence="7 11" id="KW-0472">Membrane</keyword>
<evidence type="ECO:0000256" key="6">
    <source>
        <dbReference type="ARBA" id="ARBA00023040"/>
    </source>
</evidence>
<reference evidence="14" key="1">
    <citation type="submission" date="2025-08" db="UniProtKB">
        <authorList>
            <consortium name="RefSeq"/>
        </authorList>
    </citation>
    <scope>IDENTIFICATION</scope>
    <source>
        <tissue evidence="14">Whole organism</tissue>
    </source>
</reference>
<dbReference type="OrthoDB" id="9615015at2759"/>
<keyword evidence="3" id="KW-1003">Cell membrane</keyword>
<evidence type="ECO:0000313" key="14">
    <source>
        <dbReference type="RefSeq" id="XP_018010602.2"/>
    </source>
</evidence>
<feature type="transmembrane region" description="Helical" evidence="11">
    <location>
        <begin position="26"/>
        <end position="50"/>
    </location>
</feature>
<dbReference type="GeneID" id="108667993"/>
<comment type="subcellular location">
    <subcellularLocation>
        <location evidence="1">Cell membrane</location>
        <topology evidence="1">Multi-pass membrane protein</topology>
    </subcellularLocation>
</comment>
<evidence type="ECO:0000256" key="3">
    <source>
        <dbReference type="ARBA" id="ARBA00022475"/>
    </source>
</evidence>
<dbReference type="PANTHER" id="PTHR24249:SF424">
    <property type="entry name" value="G-PROTEIN COUPLED RECEPTORS FAMILY 1 PROFILE DOMAIN-CONTAINING PROTEIN"/>
    <property type="match status" value="1"/>
</dbReference>
<feature type="region of interest" description="Disordered" evidence="10">
    <location>
        <begin position="273"/>
        <end position="298"/>
    </location>
</feature>
<feature type="transmembrane region" description="Helical" evidence="11">
    <location>
        <begin position="217"/>
        <end position="236"/>
    </location>
</feature>
<dbReference type="Gene3D" id="1.20.1070.10">
    <property type="entry name" value="Rhodopsin 7-helix transmembrane proteins"/>
    <property type="match status" value="1"/>
</dbReference>
<keyword evidence="6" id="KW-0297">G-protein coupled receptor</keyword>
<dbReference type="GO" id="GO:0004930">
    <property type="term" value="F:G protein-coupled receptor activity"/>
    <property type="evidence" value="ECO:0007669"/>
    <property type="project" value="UniProtKB-KW"/>
</dbReference>
<dbReference type="InterPro" id="IPR017452">
    <property type="entry name" value="GPCR_Rhodpsn_7TM"/>
</dbReference>
<evidence type="ECO:0000259" key="12">
    <source>
        <dbReference type="PROSITE" id="PS50262"/>
    </source>
</evidence>
<keyword evidence="8" id="KW-0675">Receptor</keyword>
<dbReference type="GO" id="GO:0005886">
    <property type="term" value="C:plasma membrane"/>
    <property type="evidence" value="ECO:0007669"/>
    <property type="project" value="UniProtKB-SubCell"/>
</dbReference>
<sequence>MPPDVANFSCWSTTFHHPDTPGVVDIVKAAVTVLVAVIVLTVNSIFILAVNSRRHARHMPCLPRYLLTSLSVGELLKGSVAAPLSVYPSLYHCWPYHRHVCGIQALMMPLLHQHTATTLSLLALDQYWCILHPGSYRDSIGRIKSVLLVLVSWLVNVAWFVLLFLPTPNFYFSHNQSYSCEPHHSVHPKVIITACVLYFPTTMVAEARDRQDTLRCGRLLAVLAMFFIILITPYTLRHIIVGCTNYTVCCGNVLLRDPDDMCHMTVVPMNGGAALPRRPLNPRPSPRHASSTASNNCPLLDSDGHSSDVACAFKGHVRRLSSDDGSSLGGLPTPPLPPAARVAAVRGDRTNLANGRPPPFARGPPPLIRAPHTGSCDLEAASEKYWGEILERAVSSSSLHNLRLHRTDQVPERCTLHSHATNRFKS</sequence>
<dbReference type="SUPFAM" id="SSF81321">
    <property type="entry name" value="Family A G protein-coupled receptor-like"/>
    <property type="match status" value="1"/>
</dbReference>
<dbReference type="RefSeq" id="XP_018010602.2">
    <property type="nucleotide sequence ID" value="XM_018155113.2"/>
</dbReference>
<keyword evidence="4 11" id="KW-0812">Transmembrane</keyword>
<evidence type="ECO:0000256" key="7">
    <source>
        <dbReference type="ARBA" id="ARBA00023136"/>
    </source>
</evidence>
<name>A0A8B7NAI3_HYAAZ</name>
<dbReference type="Pfam" id="PF00001">
    <property type="entry name" value="7tm_1"/>
    <property type="match status" value="1"/>
</dbReference>
<evidence type="ECO:0000256" key="4">
    <source>
        <dbReference type="ARBA" id="ARBA00022692"/>
    </source>
</evidence>
<evidence type="ECO:0000313" key="13">
    <source>
        <dbReference type="Proteomes" id="UP000694843"/>
    </source>
</evidence>
<evidence type="ECO:0000256" key="11">
    <source>
        <dbReference type="SAM" id="Phobius"/>
    </source>
</evidence>
<dbReference type="Proteomes" id="UP000694843">
    <property type="component" value="Unplaced"/>
</dbReference>
<evidence type="ECO:0000256" key="1">
    <source>
        <dbReference type="ARBA" id="ARBA00004651"/>
    </source>
</evidence>
<dbReference type="CDD" id="cd00637">
    <property type="entry name" value="7tm_classA_rhodopsin-like"/>
    <property type="match status" value="1"/>
</dbReference>
<dbReference type="PANTHER" id="PTHR24249">
    <property type="entry name" value="HISTAMINE RECEPTOR-RELATED G-PROTEIN COUPLED RECEPTOR"/>
    <property type="match status" value="1"/>
</dbReference>
<keyword evidence="9" id="KW-0807">Transducer</keyword>
<feature type="transmembrane region" description="Helical" evidence="11">
    <location>
        <begin position="146"/>
        <end position="166"/>
    </location>
</feature>
<evidence type="ECO:0000256" key="9">
    <source>
        <dbReference type="ARBA" id="ARBA00023224"/>
    </source>
</evidence>
<evidence type="ECO:0000256" key="5">
    <source>
        <dbReference type="ARBA" id="ARBA00022989"/>
    </source>
</evidence>
<feature type="compositionally biased region" description="Polar residues" evidence="10">
    <location>
        <begin position="288"/>
        <end position="297"/>
    </location>
</feature>
<feature type="domain" description="G-protein coupled receptors family 1 profile" evidence="12">
    <location>
        <begin position="42"/>
        <end position="240"/>
    </location>
</feature>
<dbReference type="AlphaFoldDB" id="A0A8B7NAI3"/>
<dbReference type="InterPro" id="IPR050569">
    <property type="entry name" value="TAAR"/>
</dbReference>
<gene>
    <name evidence="14" type="primary">LOC108667993</name>
</gene>
<comment type="similarity">
    <text evidence="2">Belongs to the G-protein coupled receptor 1 family.</text>
</comment>
<feature type="transmembrane region" description="Helical" evidence="11">
    <location>
        <begin position="186"/>
        <end position="205"/>
    </location>
</feature>
<protein>
    <submittedName>
        <fullName evidence="14">Uncharacterized protein LOC108667993</fullName>
    </submittedName>
</protein>
<dbReference type="InterPro" id="IPR000276">
    <property type="entry name" value="GPCR_Rhodpsn"/>
</dbReference>
<keyword evidence="5 11" id="KW-1133">Transmembrane helix</keyword>
<organism evidence="13 14">
    <name type="scientific">Hyalella azteca</name>
    <name type="common">Amphipod</name>
    <dbReference type="NCBI Taxonomy" id="294128"/>
    <lineage>
        <taxon>Eukaryota</taxon>
        <taxon>Metazoa</taxon>
        <taxon>Ecdysozoa</taxon>
        <taxon>Arthropoda</taxon>
        <taxon>Crustacea</taxon>
        <taxon>Multicrustacea</taxon>
        <taxon>Malacostraca</taxon>
        <taxon>Eumalacostraca</taxon>
        <taxon>Peracarida</taxon>
        <taxon>Amphipoda</taxon>
        <taxon>Senticaudata</taxon>
        <taxon>Talitrida</taxon>
        <taxon>Talitroidea</taxon>
        <taxon>Hyalellidae</taxon>
        <taxon>Hyalella</taxon>
    </lineage>
</organism>
<proteinExistence type="inferred from homology"/>
<evidence type="ECO:0000256" key="2">
    <source>
        <dbReference type="ARBA" id="ARBA00010663"/>
    </source>
</evidence>